<dbReference type="NCBIfam" id="NF038001">
    <property type="entry name" value="HYExAFE"/>
    <property type="match status" value="1"/>
</dbReference>
<dbReference type="InterPro" id="IPR049797">
    <property type="entry name" value="HYExAFE"/>
</dbReference>
<dbReference type="AlphaFoldDB" id="A0A5K7XR08"/>
<dbReference type="EMBL" id="AP021861">
    <property type="protein sequence ID" value="BBO36229.1"/>
    <property type="molecule type" value="Genomic_DNA"/>
</dbReference>
<keyword evidence="2" id="KW-1185">Reference proteome</keyword>
<gene>
    <name evidence="1" type="ORF">PLANPX_5841</name>
</gene>
<evidence type="ECO:0000313" key="1">
    <source>
        <dbReference type="EMBL" id="BBO36229.1"/>
    </source>
</evidence>
<evidence type="ECO:0000313" key="2">
    <source>
        <dbReference type="Proteomes" id="UP000326837"/>
    </source>
</evidence>
<proteinExistence type="predicted"/>
<accession>A0A5K7XR08</accession>
<dbReference type="KEGG" id="lpav:PLANPX_5841"/>
<sequence>MAKRDNHYEAAFESYLQSRQVAYVAVDEARRSRIAAGSLKNVDFLVSPADGLTLLVDVKGRRFPSGVSHPQYWRNWSTWDDLRSLARWQEQLGPGSLALFGFIFHIVGDRSPIPADDLFWFRGERYAMLAVRAADYIRFAKPLSPKWETVSMPAPLFRQAAVPFDELVASLELRVASNAEKQTGELSP</sequence>
<dbReference type="RefSeq" id="WP_152101432.1">
    <property type="nucleotide sequence ID" value="NZ_AP021861.1"/>
</dbReference>
<protein>
    <submittedName>
        <fullName evidence="1">Uncharacterized protein</fullName>
    </submittedName>
</protein>
<reference evidence="2" key="1">
    <citation type="submission" date="2019-10" db="EMBL/GenBank/DDBJ databases">
        <title>Lacipirellula parvula gen. nov., sp. nov., representing a lineage of planctomycetes widespread in freshwater anoxic habitats, and description of the family Lacipirellulaceae.</title>
        <authorList>
            <person name="Dedysh S.N."/>
            <person name="Kulichevskaya I.S."/>
            <person name="Beletsky A.V."/>
            <person name="Rakitin A.L."/>
            <person name="Mardanov A.V."/>
            <person name="Ivanova A.A."/>
            <person name="Saltykova V.X."/>
            <person name="Rijpstra W.I.C."/>
            <person name="Sinninghe Damste J.S."/>
            <person name="Ravin N.V."/>
        </authorList>
    </citation>
    <scope>NUCLEOTIDE SEQUENCE [LARGE SCALE GENOMIC DNA]</scope>
    <source>
        <strain evidence="2">PX69</strain>
    </source>
</reference>
<name>A0A5K7XR08_9BACT</name>
<dbReference type="Proteomes" id="UP000326837">
    <property type="component" value="Chromosome"/>
</dbReference>
<organism evidence="1 2">
    <name type="scientific">Lacipirellula parvula</name>
    <dbReference type="NCBI Taxonomy" id="2650471"/>
    <lineage>
        <taxon>Bacteria</taxon>
        <taxon>Pseudomonadati</taxon>
        <taxon>Planctomycetota</taxon>
        <taxon>Planctomycetia</taxon>
        <taxon>Pirellulales</taxon>
        <taxon>Lacipirellulaceae</taxon>
        <taxon>Lacipirellula</taxon>
    </lineage>
</organism>